<evidence type="ECO:0000313" key="2">
    <source>
        <dbReference type="Proteomes" id="UP001597231"/>
    </source>
</evidence>
<proteinExistence type="predicted"/>
<accession>A0ABW3TUB3</accession>
<gene>
    <name evidence="1" type="ORF">ACFQ38_04000</name>
</gene>
<comment type="caution">
    <text evidence="1">The sequence shown here is derived from an EMBL/GenBank/DDBJ whole genome shotgun (WGS) entry which is preliminary data.</text>
</comment>
<dbReference type="RefSeq" id="WP_381479836.1">
    <property type="nucleotide sequence ID" value="NZ_JBHTLT010000019.1"/>
</dbReference>
<evidence type="ECO:0000313" key="1">
    <source>
        <dbReference type="EMBL" id="MFD1204290.1"/>
    </source>
</evidence>
<reference evidence="2" key="1">
    <citation type="journal article" date="2019" name="Int. J. Syst. Evol. Microbiol.">
        <title>The Global Catalogue of Microorganisms (GCM) 10K type strain sequencing project: providing services to taxonomists for standard genome sequencing and annotation.</title>
        <authorList>
            <consortium name="The Broad Institute Genomics Platform"/>
            <consortium name="The Broad Institute Genome Sequencing Center for Infectious Disease"/>
            <person name="Wu L."/>
            <person name="Ma J."/>
        </authorList>
    </citation>
    <scope>NUCLEOTIDE SEQUENCE [LARGE SCALE GENOMIC DNA]</scope>
    <source>
        <strain evidence="2">CCUG 53915</strain>
    </source>
</reference>
<dbReference type="EMBL" id="JBHTLT010000019">
    <property type="protein sequence ID" value="MFD1204290.1"/>
    <property type="molecule type" value="Genomic_DNA"/>
</dbReference>
<protein>
    <submittedName>
        <fullName evidence="1">Uncharacterized protein</fullName>
    </submittedName>
</protein>
<keyword evidence="2" id="KW-1185">Reference proteome</keyword>
<name>A0ABW3TUB3_9BACL</name>
<dbReference type="Proteomes" id="UP001597231">
    <property type="component" value="Unassembled WGS sequence"/>
</dbReference>
<sequence>MNRTIAERSRIATNNQRMFQRDLFSEEQKRNLKYLSEVFKEIGFIVDTVEIDSRAIFAPNVKFVNHEKKAVKLNTLLSIMGLNNFRITPRGKLVKFETVLKKNVNREGNTRKQHISRMAKVTPSDVKLLADLLSSKRQQITTYLNVTRELEI</sequence>
<organism evidence="1 2">
    <name type="scientific">Sporosarcina contaminans</name>
    <dbReference type="NCBI Taxonomy" id="633403"/>
    <lineage>
        <taxon>Bacteria</taxon>
        <taxon>Bacillati</taxon>
        <taxon>Bacillota</taxon>
        <taxon>Bacilli</taxon>
        <taxon>Bacillales</taxon>
        <taxon>Caryophanaceae</taxon>
        <taxon>Sporosarcina</taxon>
    </lineage>
</organism>